<dbReference type="EMBL" id="GBHO01019281">
    <property type="protein sequence ID" value="JAG24323.1"/>
    <property type="molecule type" value="Transcribed_RNA"/>
</dbReference>
<reference evidence="2" key="2">
    <citation type="submission" date="2014-07" db="EMBL/GenBank/DDBJ databases">
        <authorList>
            <person name="Hull J."/>
        </authorList>
    </citation>
    <scope>NUCLEOTIDE SEQUENCE</scope>
</reference>
<reference evidence="2" key="1">
    <citation type="journal article" date="2014" name="PLoS ONE">
        <title>Transcriptome-Based Identification of ABC Transporters in the Western Tarnished Plant Bug Lygus hesperus.</title>
        <authorList>
            <person name="Hull J.J."/>
            <person name="Chaney K."/>
            <person name="Geib S.M."/>
            <person name="Fabrick J.A."/>
            <person name="Brent C.S."/>
            <person name="Walsh D."/>
            <person name="Lavine L.C."/>
        </authorList>
    </citation>
    <scope>NUCLEOTIDE SEQUENCE</scope>
</reference>
<dbReference type="Pfam" id="PF14223">
    <property type="entry name" value="Retrotran_gag_2"/>
    <property type="match status" value="1"/>
</dbReference>
<name>A0A0A9XZP2_LYGHE</name>
<evidence type="ECO:0000256" key="1">
    <source>
        <dbReference type="SAM" id="MobiDB-lite"/>
    </source>
</evidence>
<feature type="region of interest" description="Disordered" evidence="1">
    <location>
        <begin position="197"/>
        <end position="233"/>
    </location>
</feature>
<sequence>MAEKDFFSHDLGSVERLKDKVNFPSWLFHINVIFKSQSMYGMVTGTETLASSATADDKTAWKKKDAVAQRIILSTIDRKIMMHVLNCTSSADMYSKLCGIFEQDKALKKTDIMQQFFAYKYDHSIDMASNLSKLENLRYELQLLDKKIADEDMIGKILSILPTSYNTFMTAWNLKPAAERKYSELVPFLIKEDNLSNNASGSSSTENVAFHTKNKNKYNNQKEAKSIPTMQNL</sequence>
<evidence type="ECO:0000313" key="2">
    <source>
        <dbReference type="EMBL" id="JAG24323.1"/>
    </source>
</evidence>
<dbReference type="PANTHER" id="PTHR47481:SF7">
    <property type="entry name" value="CCHC-TYPE DOMAIN-CONTAINING PROTEIN"/>
    <property type="match status" value="1"/>
</dbReference>
<organism evidence="2">
    <name type="scientific">Lygus hesperus</name>
    <name type="common">Western plant bug</name>
    <dbReference type="NCBI Taxonomy" id="30085"/>
    <lineage>
        <taxon>Eukaryota</taxon>
        <taxon>Metazoa</taxon>
        <taxon>Ecdysozoa</taxon>
        <taxon>Arthropoda</taxon>
        <taxon>Hexapoda</taxon>
        <taxon>Insecta</taxon>
        <taxon>Pterygota</taxon>
        <taxon>Neoptera</taxon>
        <taxon>Paraneoptera</taxon>
        <taxon>Hemiptera</taxon>
        <taxon>Heteroptera</taxon>
        <taxon>Panheteroptera</taxon>
        <taxon>Cimicomorpha</taxon>
        <taxon>Miridae</taxon>
        <taxon>Mirini</taxon>
        <taxon>Lygus</taxon>
    </lineage>
</organism>
<protein>
    <submittedName>
        <fullName evidence="2">Beta-Ala-Xaa dipeptidase</fullName>
    </submittedName>
</protein>
<proteinExistence type="predicted"/>
<dbReference type="AlphaFoldDB" id="A0A0A9XZP2"/>
<gene>
    <name evidence="2" type="primary">pepV</name>
    <name evidence="2" type="ORF">CM83_58880</name>
</gene>
<feature type="compositionally biased region" description="Polar residues" evidence="1">
    <location>
        <begin position="197"/>
        <end position="207"/>
    </location>
</feature>
<accession>A0A0A9XZP2</accession>
<dbReference type="PANTHER" id="PTHR47481">
    <property type="match status" value="1"/>
</dbReference>